<proteinExistence type="predicted"/>
<evidence type="ECO:0000313" key="2">
    <source>
        <dbReference type="Proteomes" id="UP000054903"/>
    </source>
</evidence>
<dbReference type="OrthoDB" id="6183357at2"/>
<dbReference type="STRING" id="1777138.AWB77_05958"/>
<dbReference type="Proteomes" id="UP000054903">
    <property type="component" value="Unassembled WGS sequence"/>
</dbReference>
<reference evidence="1" key="1">
    <citation type="submission" date="2016-01" db="EMBL/GenBank/DDBJ databases">
        <authorList>
            <person name="Peeters C."/>
        </authorList>
    </citation>
    <scope>NUCLEOTIDE SEQUENCE</scope>
    <source>
        <strain evidence="1">LMG 29320</strain>
    </source>
</reference>
<dbReference type="Pfam" id="PF11625">
    <property type="entry name" value="DUF3253"/>
    <property type="match status" value="1"/>
</dbReference>
<evidence type="ECO:0000313" key="1">
    <source>
        <dbReference type="EMBL" id="SAK99278.1"/>
    </source>
</evidence>
<dbReference type="InterPro" id="IPR036390">
    <property type="entry name" value="WH_DNA-bd_sf"/>
</dbReference>
<dbReference type="RefSeq" id="WP_061137991.1">
    <property type="nucleotide sequence ID" value="NZ_FCNX02000019.1"/>
</dbReference>
<gene>
    <name evidence="1" type="ORF">AWB77_05958</name>
</gene>
<sequence length="89" mass="9671">MNTPDSEVERSMLTLLKRRAPESSICPSEVARDLASDESTWRALMPLVREVAARLARDGAVSITQGGVALNPDAIGRGPIRLIRGPKFE</sequence>
<organism evidence="1 2">
    <name type="scientific">Caballeronia fortuita</name>
    <dbReference type="NCBI Taxonomy" id="1777138"/>
    <lineage>
        <taxon>Bacteria</taxon>
        <taxon>Pseudomonadati</taxon>
        <taxon>Pseudomonadota</taxon>
        <taxon>Betaproteobacteria</taxon>
        <taxon>Burkholderiales</taxon>
        <taxon>Burkholderiaceae</taxon>
        <taxon>Caballeronia</taxon>
    </lineage>
</organism>
<dbReference type="AlphaFoldDB" id="A0A158DXH8"/>
<keyword evidence="2" id="KW-1185">Reference proteome</keyword>
<accession>A0A158DXH8</accession>
<dbReference type="EMBL" id="FCNX02000019">
    <property type="protein sequence ID" value="SAK99278.1"/>
    <property type="molecule type" value="Genomic_DNA"/>
</dbReference>
<comment type="caution">
    <text evidence="1">The sequence shown here is derived from an EMBL/GenBank/DDBJ whole genome shotgun (WGS) entry which is preliminary data.</text>
</comment>
<dbReference type="InterPro" id="IPR036388">
    <property type="entry name" value="WH-like_DNA-bd_sf"/>
</dbReference>
<dbReference type="InterPro" id="IPR021660">
    <property type="entry name" value="DUF3253"/>
</dbReference>
<name>A0A158DXH8_9BURK</name>
<dbReference type="SUPFAM" id="SSF46785">
    <property type="entry name" value="Winged helix' DNA-binding domain"/>
    <property type="match status" value="1"/>
</dbReference>
<evidence type="ECO:0008006" key="3">
    <source>
        <dbReference type="Google" id="ProtNLM"/>
    </source>
</evidence>
<dbReference type="Gene3D" id="1.10.10.10">
    <property type="entry name" value="Winged helix-like DNA-binding domain superfamily/Winged helix DNA-binding domain"/>
    <property type="match status" value="1"/>
</dbReference>
<protein>
    <recommendedName>
        <fullName evidence="3">S-adenosylmethionine tRNA ribosyltransferase</fullName>
    </recommendedName>
</protein>